<accession>A0A2H0XVN1</accession>
<name>A0A2H0XVN1_UNCSA</name>
<dbReference type="InterPro" id="IPR025354">
    <property type="entry name" value="DUF4258"/>
</dbReference>
<reference evidence="1 2" key="1">
    <citation type="submission" date="2017-09" db="EMBL/GenBank/DDBJ databases">
        <title>Depth-based differentiation of microbial function through sediment-hosted aquifers and enrichment of novel symbionts in the deep terrestrial subsurface.</title>
        <authorList>
            <person name="Probst A.J."/>
            <person name="Ladd B."/>
            <person name="Jarett J.K."/>
            <person name="Geller-Mcgrath D.E."/>
            <person name="Sieber C.M."/>
            <person name="Emerson J.B."/>
            <person name="Anantharaman K."/>
            <person name="Thomas B.C."/>
            <person name="Malmstrom R."/>
            <person name="Stieglmeier M."/>
            <person name="Klingl A."/>
            <person name="Woyke T."/>
            <person name="Ryan C.M."/>
            <person name="Banfield J.F."/>
        </authorList>
    </citation>
    <scope>NUCLEOTIDE SEQUENCE [LARGE SCALE GENOMIC DNA]</scope>
    <source>
        <strain evidence="1">CG08_land_8_20_14_0_20_45_16</strain>
    </source>
</reference>
<dbReference type="Pfam" id="PF14076">
    <property type="entry name" value="DUF4258"/>
    <property type="match status" value="1"/>
</dbReference>
<comment type="caution">
    <text evidence="1">The sequence shown here is derived from an EMBL/GenBank/DDBJ whole genome shotgun (WGS) entry which is preliminary data.</text>
</comment>
<evidence type="ECO:0000313" key="1">
    <source>
        <dbReference type="EMBL" id="PIS28984.1"/>
    </source>
</evidence>
<proteinExistence type="predicted"/>
<dbReference type="Proteomes" id="UP000231343">
    <property type="component" value="Unassembled WGS sequence"/>
</dbReference>
<evidence type="ECO:0000313" key="2">
    <source>
        <dbReference type="Proteomes" id="UP000231343"/>
    </source>
</evidence>
<dbReference type="EMBL" id="PEYM01000107">
    <property type="protein sequence ID" value="PIS28984.1"/>
    <property type="molecule type" value="Genomic_DNA"/>
</dbReference>
<organism evidence="1 2">
    <name type="scientific">Candidatus Saganbacteria bacterium CG08_land_8_20_14_0_20_45_16</name>
    <dbReference type="NCBI Taxonomy" id="2014293"/>
    <lineage>
        <taxon>Bacteria</taxon>
        <taxon>Bacillati</taxon>
        <taxon>Saganbacteria</taxon>
    </lineage>
</organism>
<dbReference type="AlphaFoldDB" id="A0A2H0XVN1"/>
<gene>
    <name evidence="1" type="ORF">COT42_06495</name>
</gene>
<sequence>MIKFSLHSEKQMYERNITKKEVTKVLRKPDQIIETRIKGRQIAQKVTTKNKKKFLYRVIFEITNGKKTVITVYRTTKISKYIKEVKNEN</sequence>
<protein>
    <recommendedName>
        <fullName evidence="3">DUF4258 domain-containing protein</fullName>
    </recommendedName>
</protein>
<evidence type="ECO:0008006" key="3">
    <source>
        <dbReference type="Google" id="ProtNLM"/>
    </source>
</evidence>